<evidence type="ECO:0000256" key="1">
    <source>
        <dbReference type="ARBA" id="ARBA00022723"/>
    </source>
</evidence>
<dbReference type="GO" id="GO:0008270">
    <property type="term" value="F:zinc ion binding"/>
    <property type="evidence" value="ECO:0007669"/>
    <property type="project" value="UniProtKB-KW"/>
</dbReference>
<feature type="domain" description="MULE transposase" evidence="5">
    <location>
        <begin position="194"/>
        <end position="290"/>
    </location>
</feature>
<evidence type="ECO:0000313" key="7">
    <source>
        <dbReference type="Proteomes" id="UP001186944"/>
    </source>
</evidence>
<dbReference type="Gene3D" id="2.20.25.240">
    <property type="match status" value="1"/>
</dbReference>
<name>A0AA88XU30_PINIB</name>
<dbReference type="Pfam" id="PF10551">
    <property type="entry name" value="MULE"/>
    <property type="match status" value="1"/>
</dbReference>
<evidence type="ECO:0000313" key="6">
    <source>
        <dbReference type="EMBL" id="KAK3087698.1"/>
    </source>
</evidence>
<organism evidence="6 7">
    <name type="scientific">Pinctada imbricata</name>
    <name type="common">Atlantic pearl-oyster</name>
    <name type="synonym">Pinctada martensii</name>
    <dbReference type="NCBI Taxonomy" id="66713"/>
    <lineage>
        <taxon>Eukaryota</taxon>
        <taxon>Metazoa</taxon>
        <taxon>Spiralia</taxon>
        <taxon>Lophotrochozoa</taxon>
        <taxon>Mollusca</taxon>
        <taxon>Bivalvia</taxon>
        <taxon>Autobranchia</taxon>
        <taxon>Pteriomorphia</taxon>
        <taxon>Pterioida</taxon>
        <taxon>Pterioidea</taxon>
        <taxon>Pteriidae</taxon>
        <taxon>Pinctada</taxon>
    </lineage>
</organism>
<evidence type="ECO:0008006" key="8">
    <source>
        <dbReference type="Google" id="ProtNLM"/>
    </source>
</evidence>
<keyword evidence="2" id="KW-0863">Zinc-finger</keyword>
<dbReference type="Proteomes" id="UP001186944">
    <property type="component" value="Unassembled WGS sequence"/>
</dbReference>
<keyword evidence="7" id="KW-1185">Reference proteome</keyword>
<dbReference type="AlphaFoldDB" id="A0AA88XU30"/>
<gene>
    <name evidence="6" type="ORF">FSP39_009280</name>
</gene>
<dbReference type="InterPro" id="IPR007588">
    <property type="entry name" value="Znf_FLYWCH"/>
</dbReference>
<comment type="caution">
    <text evidence="6">The sequence shown here is derived from an EMBL/GenBank/DDBJ whole genome shotgun (WGS) entry which is preliminary data.</text>
</comment>
<dbReference type="PANTHER" id="PTHR47160">
    <property type="entry name" value="PUTATIVE-RELATED"/>
    <property type="match status" value="1"/>
</dbReference>
<keyword evidence="3" id="KW-0862">Zinc</keyword>
<proteinExistence type="predicted"/>
<evidence type="ECO:0000256" key="2">
    <source>
        <dbReference type="ARBA" id="ARBA00022771"/>
    </source>
</evidence>
<dbReference type="Pfam" id="PF04500">
    <property type="entry name" value="FLYWCH"/>
    <property type="match status" value="1"/>
</dbReference>
<dbReference type="EMBL" id="VSWD01000011">
    <property type="protein sequence ID" value="KAK3087698.1"/>
    <property type="molecule type" value="Genomic_DNA"/>
</dbReference>
<protein>
    <recommendedName>
        <fullName evidence="8">MULE transposase domain-containing protein</fullName>
    </recommendedName>
</protein>
<dbReference type="InterPro" id="IPR018289">
    <property type="entry name" value="MULE_transposase_dom"/>
</dbReference>
<sequence>MANAQLTTKFITNRRGGQNLAHNVYIYRVNRRTDQKIFWKCTVSSCPAYIYTENNVPAGFSSRPHNHPSDHAGVVARQIMDLVKNRCINEVQPVPSIYVSELNKLRDSDLDDTSREVVERLPTFNSTKSALYRARRKTTPPLPKTPADIDLSGKWTETSTGERFLLIDDTYQTHRILAFATDDNLRHLATADVFYCDGTFYSCPTLFHQIYSIHVQIDNVMTPVVYALLPGKSQLIYRRLFQQLDDKMHSLGLSFTPTTAMLDFETAAHNAITDTFPGTTTKGCFFHFTQCIWRKAQATGLQIPYSDNDAVKTLVRRAAILPLIPLDAIDDVWFEALEDRDDADITDLTQRFTDYVTEQWVEGDRLVWNHFGNQGPRTTNNLEGWHSKLKRIVQHAHPNIYTTIQTFKDLQNANEINRIQRAVGGSIRPKAKKYLTIDHRLSTLKDRYQQGLIDAMDYADSASQLIRLG</sequence>
<evidence type="ECO:0000259" key="4">
    <source>
        <dbReference type="Pfam" id="PF04500"/>
    </source>
</evidence>
<accession>A0AA88XU30</accession>
<dbReference type="PANTHER" id="PTHR47160:SF10">
    <property type="entry name" value="MULE TRANSPOSASE DOMAIN-CONTAINING PROTEIN"/>
    <property type="match status" value="1"/>
</dbReference>
<reference evidence="6" key="1">
    <citation type="submission" date="2019-08" db="EMBL/GenBank/DDBJ databases">
        <title>The improved chromosome-level genome for the pearl oyster Pinctada fucata martensii using PacBio sequencing and Hi-C.</title>
        <authorList>
            <person name="Zheng Z."/>
        </authorList>
    </citation>
    <scope>NUCLEOTIDE SEQUENCE</scope>
    <source>
        <strain evidence="6">ZZ-2019</strain>
        <tissue evidence="6">Adductor muscle</tissue>
    </source>
</reference>
<feature type="domain" description="FLYWCH-type" evidence="4">
    <location>
        <begin position="10"/>
        <end position="67"/>
    </location>
</feature>
<evidence type="ECO:0000259" key="5">
    <source>
        <dbReference type="Pfam" id="PF10551"/>
    </source>
</evidence>
<keyword evidence="1" id="KW-0479">Metal-binding</keyword>
<evidence type="ECO:0000256" key="3">
    <source>
        <dbReference type="ARBA" id="ARBA00022833"/>
    </source>
</evidence>